<reference evidence="2" key="1">
    <citation type="journal article" date="2020" name="Fungal Divers.">
        <title>Resolving the Mortierellaceae phylogeny through synthesis of multi-gene phylogenetics and phylogenomics.</title>
        <authorList>
            <person name="Vandepol N."/>
            <person name="Liber J."/>
            <person name="Desiro A."/>
            <person name="Na H."/>
            <person name="Kennedy M."/>
            <person name="Barry K."/>
            <person name="Grigoriev I.V."/>
            <person name="Miller A.N."/>
            <person name="O'Donnell K."/>
            <person name="Stajich J.E."/>
            <person name="Bonito G."/>
        </authorList>
    </citation>
    <scope>NUCLEOTIDE SEQUENCE</scope>
    <source>
        <strain evidence="2">CK1249</strain>
    </source>
</reference>
<gene>
    <name evidence="2" type="ORF">BGZ70_001502</name>
</gene>
<evidence type="ECO:0000313" key="2">
    <source>
        <dbReference type="EMBL" id="KAF9966721.1"/>
    </source>
</evidence>
<evidence type="ECO:0000313" key="3">
    <source>
        <dbReference type="Proteomes" id="UP000738359"/>
    </source>
</evidence>
<name>A0A9P6JBS1_MORAP</name>
<dbReference type="OrthoDB" id="2430087at2759"/>
<feature type="chain" id="PRO_5040374549" evidence="1">
    <location>
        <begin position="22"/>
        <end position="80"/>
    </location>
</feature>
<feature type="signal peptide" evidence="1">
    <location>
        <begin position="1"/>
        <end position="21"/>
    </location>
</feature>
<organism evidence="2 3">
    <name type="scientific">Mortierella alpina</name>
    <name type="common">Oleaginous fungus</name>
    <name type="synonym">Mortierella renispora</name>
    <dbReference type="NCBI Taxonomy" id="64518"/>
    <lineage>
        <taxon>Eukaryota</taxon>
        <taxon>Fungi</taxon>
        <taxon>Fungi incertae sedis</taxon>
        <taxon>Mucoromycota</taxon>
        <taxon>Mortierellomycotina</taxon>
        <taxon>Mortierellomycetes</taxon>
        <taxon>Mortierellales</taxon>
        <taxon>Mortierellaceae</taxon>
        <taxon>Mortierella</taxon>
    </lineage>
</organism>
<dbReference type="EMBL" id="JAAAHY010000134">
    <property type="protein sequence ID" value="KAF9966721.1"/>
    <property type="molecule type" value="Genomic_DNA"/>
</dbReference>
<protein>
    <submittedName>
        <fullName evidence="2">Uncharacterized protein</fullName>
    </submittedName>
</protein>
<proteinExistence type="predicted"/>
<dbReference type="AlphaFoldDB" id="A0A9P6JBS1"/>
<keyword evidence="3" id="KW-1185">Reference proteome</keyword>
<sequence>MLSIRSIAVMALVAAVATVGAAPAASPVEAMAALPSNIEDYRYCSTAASNSKACYNLCGGDNGGNYAKYWFNSPHCCCRR</sequence>
<accession>A0A9P6JBS1</accession>
<comment type="caution">
    <text evidence="2">The sequence shown here is derived from an EMBL/GenBank/DDBJ whole genome shotgun (WGS) entry which is preliminary data.</text>
</comment>
<dbReference type="Proteomes" id="UP000738359">
    <property type="component" value="Unassembled WGS sequence"/>
</dbReference>
<evidence type="ECO:0000256" key="1">
    <source>
        <dbReference type="SAM" id="SignalP"/>
    </source>
</evidence>
<keyword evidence="1" id="KW-0732">Signal</keyword>